<proteinExistence type="predicted"/>
<organism evidence="1 2">
    <name type="scientific">Actinomadura fibrosa</name>
    <dbReference type="NCBI Taxonomy" id="111802"/>
    <lineage>
        <taxon>Bacteria</taxon>
        <taxon>Bacillati</taxon>
        <taxon>Actinomycetota</taxon>
        <taxon>Actinomycetes</taxon>
        <taxon>Streptosporangiales</taxon>
        <taxon>Thermomonosporaceae</taxon>
        <taxon>Actinomadura</taxon>
    </lineage>
</organism>
<evidence type="ECO:0000313" key="1">
    <source>
        <dbReference type="EMBL" id="MFD0692153.1"/>
    </source>
</evidence>
<dbReference type="EMBL" id="JBHTGP010000037">
    <property type="protein sequence ID" value="MFD0692153.1"/>
    <property type="molecule type" value="Genomic_DNA"/>
</dbReference>
<evidence type="ECO:0000313" key="2">
    <source>
        <dbReference type="Proteomes" id="UP001597063"/>
    </source>
</evidence>
<protein>
    <submittedName>
        <fullName evidence="1">Uncharacterized protein</fullName>
    </submittedName>
</protein>
<sequence>MPTITDLAAEGPRLRIQALKQAVNSHGYVAEATDTEPLLIIPSAFGPPVEIRCDARPSRDGTLWFFLHPIGRPIAPADDEHLPRVVEAVKERLAAKERAWEQAGRR</sequence>
<keyword evidence="2" id="KW-1185">Reference proteome</keyword>
<reference evidence="2" key="1">
    <citation type="journal article" date="2019" name="Int. J. Syst. Evol. Microbiol.">
        <title>The Global Catalogue of Microorganisms (GCM) 10K type strain sequencing project: providing services to taxonomists for standard genome sequencing and annotation.</title>
        <authorList>
            <consortium name="The Broad Institute Genomics Platform"/>
            <consortium name="The Broad Institute Genome Sequencing Center for Infectious Disease"/>
            <person name="Wu L."/>
            <person name="Ma J."/>
        </authorList>
    </citation>
    <scope>NUCLEOTIDE SEQUENCE [LARGE SCALE GENOMIC DNA]</scope>
    <source>
        <strain evidence="2">JCM 9371</strain>
    </source>
</reference>
<comment type="caution">
    <text evidence="1">The sequence shown here is derived from an EMBL/GenBank/DDBJ whole genome shotgun (WGS) entry which is preliminary data.</text>
</comment>
<accession>A0ABW2Y2X8</accession>
<name>A0ABW2Y2X8_9ACTN</name>
<dbReference type="Proteomes" id="UP001597063">
    <property type="component" value="Unassembled WGS sequence"/>
</dbReference>
<gene>
    <name evidence="1" type="ORF">ACFQZM_47230</name>
</gene>
<dbReference type="RefSeq" id="WP_131763110.1">
    <property type="nucleotide sequence ID" value="NZ_CAACUY010000293.1"/>
</dbReference>